<keyword evidence="3" id="KW-1185">Reference proteome</keyword>
<dbReference type="EMBL" id="JALNTZ010000001">
    <property type="protein sequence ID" value="KAJ3665804.1"/>
    <property type="molecule type" value="Genomic_DNA"/>
</dbReference>
<evidence type="ECO:0000313" key="3">
    <source>
        <dbReference type="Proteomes" id="UP001168821"/>
    </source>
</evidence>
<protein>
    <submittedName>
        <fullName evidence="2">Uncharacterized protein</fullName>
    </submittedName>
</protein>
<evidence type="ECO:0000313" key="2">
    <source>
        <dbReference type="EMBL" id="KAJ3665804.1"/>
    </source>
</evidence>
<feature type="region of interest" description="Disordered" evidence="1">
    <location>
        <begin position="67"/>
        <end position="116"/>
    </location>
</feature>
<feature type="region of interest" description="Disordered" evidence="1">
    <location>
        <begin position="24"/>
        <end position="46"/>
    </location>
</feature>
<organism evidence="2 3">
    <name type="scientific">Zophobas morio</name>
    <dbReference type="NCBI Taxonomy" id="2755281"/>
    <lineage>
        <taxon>Eukaryota</taxon>
        <taxon>Metazoa</taxon>
        <taxon>Ecdysozoa</taxon>
        <taxon>Arthropoda</taxon>
        <taxon>Hexapoda</taxon>
        <taxon>Insecta</taxon>
        <taxon>Pterygota</taxon>
        <taxon>Neoptera</taxon>
        <taxon>Endopterygota</taxon>
        <taxon>Coleoptera</taxon>
        <taxon>Polyphaga</taxon>
        <taxon>Cucujiformia</taxon>
        <taxon>Tenebrionidae</taxon>
        <taxon>Zophobas</taxon>
    </lineage>
</organism>
<proteinExistence type="predicted"/>
<feature type="compositionally biased region" description="Basic and acidic residues" evidence="1">
    <location>
        <begin position="86"/>
        <end position="103"/>
    </location>
</feature>
<name>A0AA38J8K4_9CUCU</name>
<reference evidence="2" key="1">
    <citation type="journal article" date="2023" name="G3 (Bethesda)">
        <title>Whole genome assemblies of Zophobas morio and Tenebrio molitor.</title>
        <authorList>
            <person name="Kaur S."/>
            <person name="Stinson S.A."/>
            <person name="diCenzo G.C."/>
        </authorList>
    </citation>
    <scope>NUCLEOTIDE SEQUENCE</scope>
    <source>
        <strain evidence="2">QUZm001</strain>
    </source>
</reference>
<comment type="caution">
    <text evidence="2">The sequence shown here is derived from an EMBL/GenBank/DDBJ whole genome shotgun (WGS) entry which is preliminary data.</text>
</comment>
<accession>A0AA38J8K4</accession>
<dbReference type="Proteomes" id="UP001168821">
    <property type="component" value="Unassembled WGS sequence"/>
</dbReference>
<gene>
    <name evidence="2" type="ORF">Zmor_001278</name>
</gene>
<evidence type="ECO:0000256" key="1">
    <source>
        <dbReference type="SAM" id="MobiDB-lite"/>
    </source>
</evidence>
<sequence length="116" mass="13276">MTLRDEASQISAILTDLVTSRQEAAPKIAQNQEHQKRNFDKRRKKARKYKAGDLLVLIATNIRTTSREVGPAKRPVCGAAYGKTTPDQKEGRLRQSHSCRSDETPMPSWKRFRCHR</sequence>
<dbReference type="AlphaFoldDB" id="A0AA38J8K4"/>